<sequence length="50" mass="5490">MVHADGFVAGVAGEFLRHVVDDDHTALLVGREDGVADGQEGRFKQIFFLF</sequence>
<evidence type="ECO:0000313" key="1">
    <source>
        <dbReference type="EMBL" id="MPN50647.1"/>
    </source>
</evidence>
<accession>A0A645IH82</accession>
<reference evidence="1" key="1">
    <citation type="submission" date="2019-08" db="EMBL/GenBank/DDBJ databases">
        <authorList>
            <person name="Kucharzyk K."/>
            <person name="Murdoch R.W."/>
            <person name="Higgins S."/>
            <person name="Loffler F."/>
        </authorList>
    </citation>
    <scope>NUCLEOTIDE SEQUENCE</scope>
</reference>
<organism evidence="1">
    <name type="scientific">bioreactor metagenome</name>
    <dbReference type="NCBI Taxonomy" id="1076179"/>
    <lineage>
        <taxon>unclassified sequences</taxon>
        <taxon>metagenomes</taxon>
        <taxon>ecological metagenomes</taxon>
    </lineage>
</organism>
<name>A0A645IH82_9ZZZZ</name>
<proteinExistence type="predicted"/>
<protein>
    <submittedName>
        <fullName evidence="1">Uncharacterized protein</fullName>
    </submittedName>
</protein>
<dbReference type="AlphaFoldDB" id="A0A645IH82"/>
<gene>
    <name evidence="1" type="ORF">SDC9_198279</name>
</gene>
<dbReference type="EMBL" id="VSSQ01115020">
    <property type="protein sequence ID" value="MPN50647.1"/>
    <property type="molecule type" value="Genomic_DNA"/>
</dbReference>
<comment type="caution">
    <text evidence="1">The sequence shown here is derived from an EMBL/GenBank/DDBJ whole genome shotgun (WGS) entry which is preliminary data.</text>
</comment>